<dbReference type="SUPFAM" id="SSF48371">
    <property type="entry name" value="ARM repeat"/>
    <property type="match status" value="1"/>
</dbReference>
<feature type="compositionally biased region" description="Low complexity" evidence="1">
    <location>
        <begin position="77"/>
        <end position="87"/>
    </location>
</feature>
<reference evidence="2 3" key="2">
    <citation type="journal article" date="2019" name="G3 (Bethesda)">
        <title>Hybrid Assembly of the Genome of the Entomopathogenic Nematode Steinernema carpocapsae Identifies the X-Chromosome.</title>
        <authorList>
            <person name="Serra L."/>
            <person name="Macchietto M."/>
            <person name="Macias-Munoz A."/>
            <person name="McGill C.J."/>
            <person name="Rodriguez I.M."/>
            <person name="Rodriguez B."/>
            <person name="Murad R."/>
            <person name="Mortazavi A."/>
        </authorList>
    </citation>
    <scope>NUCLEOTIDE SEQUENCE [LARGE SCALE GENOMIC DNA]</scope>
    <source>
        <strain evidence="2 3">ALL</strain>
    </source>
</reference>
<keyword evidence="3" id="KW-1185">Reference proteome</keyword>
<feature type="compositionally biased region" description="Polar residues" evidence="1">
    <location>
        <begin position="1"/>
        <end position="10"/>
    </location>
</feature>
<organism evidence="2 3">
    <name type="scientific">Steinernema carpocapsae</name>
    <name type="common">Entomopathogenic nematode</name>
    <dbReference type="NCBI Taxonomy" id="34508"/>
    <lineage>
        <taxon>Eukaryota</taxon>
        <taxon>Metazoa</taxon>
        <taxon>Ecdysozoa</taxon>
        <taxon>Nematoda</taxon>
        <taxon>Chromadorea</taxon>
        <taxon>Rhabditida</taxon>
        <taxon>Tylenchina</taxon>
        <taxon>Panagrolaimomorpha</taxon>
        <taxon>Strongyloidoidea</taxon>
        <taxon>Steinernematidae</taxon>
        <taxon>Steinernema</taxon>
    </lineage>
</organism>
<name>A0A4U5N3X5_STECR</name>
<evidence type="ECO:0000313" key="2">
    <source>
        <dbReference type="EMBL" id="TKR76883.1"/>
    </source>
</evidence>
<gene>
    <name evidence="2" type="ORF">L596_017955</name>
</gene>
<dbReference type="InterPro" id="IPR016024">
    <property type="entry name" value="ARM-type_fold"/>
</dbReference>
<protein>
    <submittedName>
        <fullName evidence="2">Uncharacterized protein</fullName>
    </submittedName>
</protein>
<dbReference type="InterPro" id="IPR011989">
    <property type="entry name" value="ARM-like"/>
</dbReference>
<proteinExistence type="predicted"/>
<dbReference type="Proteomes" id="UP000298663">
    <property type="component" value="Unassembled WGS sequence"/>
</dbReference>
<evidence type="ECO:0000313" key="3">
    <source>
        <dbReference type="Proteomes" id="UP000298663"/>
    </source>
</evidence>
<reference evidence="2 3" key="1">
    <citation type="journal article" date="2015" name="Genome Biol.">
        <title>Comparative genomics of Steinernema reveals deeply conserved gene regulatory networks.</title>
        <authorList>
            <person name="Dillman A.R."/>
            <person name="Macchietto M."/>
            <person name="Porter C.F."/>
            <person name="Rogers A."/>
            <person name="Williams B."/>
            <person name="Antoshechkin I."/>
            <person name="Lee M.M."/>
            <person name="Goodwin Z."/>
            <person name="Lu X."/>
            <person name="Lewis E.E."/>
            <person name="Goodrich-Blair H."/>
            <person name="Stock S.P."/>
            <person name="Adams B.J."/>
            <person name="Sternberg P.W."/>
            <person name="Mortazavi A."/>
        </authorList>
    </citation>
    <scope>NUCLEOTIDE SEQUENCE [LARGE SCALE GENOMIC DNA]</scope>
    <source>
        <strain evidence="2 3">ALL</strain>
    </source>
</reference>
<dbReference type="EMBL" id="AZBU02000005">
    <property type="protein sequence ID" value="TKR76883.1"/>
    <property type="molecule type" value="Genomic_DNA"/>
</dbReference>
<feature type="region of interest" description="Disordered" evidence="1">
    <location>
        <begin position="1"/>
        <end position="94"/>
    </location>
</feature>
<comment type="caution">
    <text evidence="2">The sequence shown here is derived from an EMBL/GenBank/DDBJ whole genome shotgun (WGS) entry which is preliminary data.</text>
</comment>
<accession>A0A4U5N3X5</accession>
<dbReference type="Gene3D" id="1.25.10.10">
    <property type="entry name" value="Leucine-rich Repeat Variant"/>
    <property type="match status" value="1"/>
</dbReference>
<feature type="compositionally biased region" description="Polar residues" evidence="1">
    <location>
        <begin position="42"/>
        <end position="69"/>
    </location>
</feature>
<dbReference type="AlphaFoldDB" id="A0A4U5N3X5"/>
<evidence type="ECO:0000256" key="1">
    <source>
        <dbReference type="SAM" id="MobiDB-lite"/>
    </source>
</evidence>
<sequence length="819" mass="91773">MTTMNYSTHNSPSSSDSDDERVPPAQQSAPNPRFPQHPSFGYGNTSSPAHQQPSFSGGRSYYAYQQFQAQRGGGQPQWGQNQNQWPPTQKPDPDAYVPQGAVNFSQSQTANWVNGPMYGSSAALPSYHGSAAPSVITNMSYRTNGLETDDNMSLASYSQFSSVSSLAAPEKSAEKDPEEIASELLGFLKDSDRDVRRRALTLFFRFITGNAGRHLNRTHCLAGINELLKRELVESILEHVKTNLKNLSTLKPENQERARIEWEQQYLFLILHYLIIRHAFTRVFFQQIEGSRGAAFHLVIHAIPNFPPQHRNLPSPLQTEMIQFLNALFLIIRLVMKPPSDSANEGAIRQFGLKICRVPPIVERISRVLGILGGQNALGERVQKACGRLRRNVILCLHEVLRSGGTDCLRTAFTEGIVENLMRSLDLKDATSSQAVVEALSVVFKEANRRFAEPEKFEILDQIYRDFLVNDGLRKISCLVNSVSMQISEKALLCLCYTSSHSSLRNYDLSEPVDRLFDHLKNVAQRRADLKVDPNGTSEERLRKLSNYTLSVFAMLSKHPSVRIKLAYLRISSFCLQCLEMSRMMHSNSDSVESALIIMNNLLNEKNPQVTLVRDQIIQAPAGSRVLLDQLVAGEFANKKRAMNILCRLKTGSSESLGDSFCAAKSSDGRHDFATALVNLIGQFFDPCRHPCECPCRDYVDFLANAFQFLKTLALQSLVFLDHTVQRVRENNVIKHLCRCANPKVCQAIIDFATELGTRDYTLFSDLSSDHNFTMRLKQLQSIPELGRSAGELLSRIQNYSLNTDLASAMAGGHSYSSY</sequence>